<evidence type="ECO:0000256" key="1">
    <source>
        <dbReference type="ARBA" id="ARBA00004141"/>
    </source>
</evidence>
<organism evidence="6 7">
    <name type="scientific">Allosaccharopolyspora coralli</name>
    <dbReference type="NCBI Taxonomy" id="2665642"/>
    <lineage>
        <taxon>Bacteria</taxon>
        <taxon>Bacillati</taxon>
        <taxon>Actinomycetota</taxon>
        <taxon>Actinomycetes</taxon>
        <taxon>Pseudonocardiales</taxon>
        <taxon>Pseudonocardiaceae</taxon>
        <taxon>Allosaccharopolyspora</taxon>
    </lineage>
</organism>
<gene>
    <name evidence="6" type="ORF">GIY23_05280</name>
</gene>
<dbReference type="Proteomes" id="UP000371041">
    <property type="component" value="Chromosome"/>
</dbReference>
<evidence type="ECO:0000256" key="4">
    <source>
        <dbReference type="ARBA" id="ARBA00023136"/>
    </source>
</evidence>
<evidence type="ECO:0000256" key="5">
    <source>
        <dbReference type="SAM" id="Phobius"/>
    </source>
</evidence>
<evidence type="ECO:0000313" key="7">
    <source>
        <dbReference type="Proteomes" id="UP000371041"/>
    </source>
</evidence>
<comment type="subcellular location">
    <subcellularLocation>
        <location evidence="1">Membrane</location>
        <topology evidence="1">Multi-pass membrane protein</topology>
    </subcellularLocation>
</comment>
<dbReference type="KEGG" id="sace:GIY23_05280"/>
<keyword evidence="2 5" id="KW-0812">Transmembrane</keyword>
<feature type="transmembrane region" description="Helical" evidence="5">
    <location>
        <begin position="66"/>
        <end position="85"/>
    </location>
</feature>
<dbReference type="PANTHER" id="PTHR33514">
    <property type="entry name" value="PROTEIN ABCI12, CHLOROPLASTIC"/>
    <property type="match status" value="1"/>
</dbReference>
<feature type="transmembrane region" description="Helical" evidence="5">
    <location>
        <begin position="43"/>
        <end position="60"/>
    </location>
</feature>
<evidence type="ECO:0000256" key="3">
    <source>
        <dbReference type="ARBA" id="ARBA00022989"/>
    </source>
</evidence>
<sequence>MTLVGLHHPGTSLLHRIPAGGKFLMLLGFALLVVLLPEPVHQLGLVVGVCVAYGFAQIPPARCLHVAKVALPLVAFVFLIQWWLLDLERAEVVSLRILAAIGAANLFTLTTRIDDLITAVERGLRPLDRFGVQPERLGLLVGLTLQAVAAVSSIARETREAQRARGIQGSVSAFAIPLMVRTVRHSDELGEALAARGIGDD</sequence>
<dbReference type="AlphaFoldDB" id="A0A5Q3QE13"/>
<dbReference type="CDD" id="cd16914">
    <property type="entry name" value="EcfT"/>
    <property type="match status" value="1"/>
</dbReference>
<proteinExistence type="predicted"/>
<dbReference type="RefSeq" id="WP_154075628.1">
    <property type="nucleotide sequence ID" value="NZ_CP045929.1"/>
</dbReference>
<dbReference type="Pfam" id="PF02361">
    <property type="entry name" value="CbiQ"/>
    <property type="match status" value="1"/>
</dbReference>
<protein>
    <submittedName>
        <fullName evidence="6">Energy-coupling factor transporter transmembrane protein EcfT</fullName>
    </submittedName>
</protein>
<accession>A0A5Q3QE13</accession>
<feature type="transmembrane region" description="Helical" evidence="5">
    <location>
        <begin position="20"/>
        <end position="36"/>
    </location>
</feature>
<keyword evidence="3 5" id="KW-1133">Transmembrane helix</keyword>
<dbReference type="InterPro" id="IPR003339">
    <property type="entry name" value="ABC/ECF_trnsptr_transmembrane"/>
</dbReference>
<name>A0A5Q3QE13_9PSEU</name>
<dbReference type="PANTHER" id="PTHR33514:SF13">
    <property type="entry name" value="PROTEIN ABCI12, CHLOROPLASTIC"/>
    <property type="match status" value="1"/>
</dbReference>
<evidence type="ECO:0000256" key="2">
    <source>
        <dbReference type="ARBA" id="ARBA00022692"/>
    </source>
</evidence>
<reference evidence="7" key="1">
    <citation type="submission" date="2019-11" db="EMBL/GenBank/DDBJ databases">
        <title>The complete genome sequence of Saccharopolyspora sp. E2A.</title>
        <authorList>
            <person name="Zhang G."/>
        </authorList>
    </citation>
    <scope>NUCLEOTIDE SEQUENCE [LARGE SCALE GENOMIC DNA]</scope>
    <source>
        <strain evidence="7">E2A</strain>
    </source>
</reference>
<evidence type="ECO:0000313" key="6">
    <source>
        <dbReference type="EMBL" id="QGK69027.1"/>
    </source>
</evidence>
<keyword evidence="7" id="KW-1185">Reference proteome</keyword>
<dbReference type="EMBL" id="CP045929">
    <property type="protein sequence ID" value="QGK69027.1"/>
    <property type="molecule type" value="Genomic_DNA"/>
</dbReference>
<dbReference type="GO" id="GO:0005886">
    <property type="term" value="C:plasma membrane"/>
    <property type="evidence" value="ECO:0007669"/>
    <property type="project" value="TreeGrafter"/>
</dbReference>
<keyword evidence="4 5" id="KW-0472">Membrane</keyword>